<feature type="domain" description="C2H2-type" evidence="10">
    <location>
        <begin position="730"/>
        <end position="757"/>
    </location>
</feature>
<feature type="domain" description="C2H2-type" evidence="10">
    <location>
        <begin position="618"/>
        <end position="646"/>
    </location>
</feature>
<dbReference type="FunFam" id="3.30.160.60:FF:001465">
    <property type="entry name" value="Zinc finger protein 560"/>
    <property type="match status" value="1"/>
</dbReference>
<feature type="region of interest" description="Disordered" evidence="9">
    <location>
        <begin position="267"/>
        <end position="295"/>
    </location>
</feature>
<dbReference type="PANTHER" id="PTHR24394">
    <property type="entry name" value="ZINC FINGER PROTEIN"/>
    <property type="match status" value="1"/>
</dbReference>
<feature type="compositionally biased region" description="Basic and acidic residues" evidence="9">
    <location>
        <begin position="107"/>
        <end position="122"/>
    </location>
</feature>
<gene>
    <name evidence="12" type="ORF">DSTB1V02_LOCUS10552</name>
</gene>
<dbReference type="FunFam" id="3.30.160.60:FF:000340">
    <property type="entry name" value="zinc finger protein 473 isoform X1"/>
    <property type="match status" value="1"/>
</dbReference>
<keyword evidence="3" id="KW-0677">Repeat</keyword>
<feature type="compositionally biased region" description="Acidic residues" evidence="9">
    <location>
        <begin position="215"/>
        <end position="228"/>
    </location>
</feature>
<evidence type="ECO:0000256" key="8">
    <source>
        <dbReference type="PROSITE-ProRule" id="PRU00042"/>
    </source>
</evidence>
<keyword evidence="5" id="KW-0862">Zinc</keyword>
<feature type="domain" description="C2H2-type" evidence="10">
    <location>
        <begin position="647"/>
        <end position="674"/>
    </location>
</feature>
<name>A0A7R9FQ15_9CRUS</name>
<feature type="region of interest" description="Disordered" evidence="9">
    <location>
        <begin position="65"/>
        <end position="251"/>
    </location>
</feature>
<dbReference type="InterPro" id="IPR013087">
    <property type="entry name" value="Znf_C2H2_type"/>
</dbReference>
<feature type="compositionally biased region" description="Pro residues" evidence="9">
    <location>
        <begin position="241"/>
        <end position="251"/>
    </location>
</feature>
<dbReference type="GO" id="GO:0000122">
    <property type="term" value="P:negative regulation of transcription by RNA polymerase II"/>
    <property type="evidence" value="ECO:0007669"/>
    <property type="project" value="UniProtKB-ARBA"/>
</dbReference>
<dbReference type="InterPro" id="IPR018800">
    <property type="entry name" value="PRCC"/>
</dbReference>
<evidence type="ECO:0000256" key="6">
    <source>
        <dbReference type="ARBA" id="ARBA00023125"/>
    </source>
</evidence>
<evidence type="ECO:0000256" key="4">
    <source>
        <dbReference type="ARBA" id="ARBA00022771"/>
    </source>
</evidence>
<feature type="domain" description="C2H2-type" evidence="10">
    <location>
        <begin position="674"/>
        <end position="701"/>
    </location>
</feature>
<keyword evidence="7" id="KW-0539">Nucleus</keyword>
<proteinExistence type="predicted"/>
<dbReference type="GO" id="GO:0008270">
    <property type="term" value="F:zinc ion binding"/>
    <property type="evidence" value="ECO:0007669"/>
    <property type="project" value="UniProtKB-KW"/>
</dbReference>
<feature type="compositionally biased region" description="Pro residues" evidence="9">
    <location>
        <begin position="276"/>
        <end position="290"/>
    </location>
</feature>
<dbReference type="OrthoDB" id="6348372at2759"/>
<evidence type="ECO:0000256" key="7">
    <source>
        <dbReference type="ARBA" id="ARBA00023242"/>
    </source>
</evidence>
<feature type="region of interest" description="Disordered" evidence="9">
    <location>
        <begin position="340"/>
        <end position="359"/>
    </location>
</feature>
<evidence type="ECO:0000256" key="2">
    <source>
        <dbReference type="ARBA" id="ARBA00022723"/>
    </source>
</evidence>
<evidence type="ECO:0000256" key="5">
    <source>
        <dbReference type="ARBA" id="ARBA00022833"/>
    </source>
</evidence>
<organism evidence="12">
    <name type="scientific">Darwinula stevensoni</name>
    <dbReference type="NCBI Taxonomy" id="69355"/>
    <lineage>
        <taxon>Eukaryota</taxon>
        <taxon>Metazoa</taxon>
        <taxon>Ecdysozoa</taxon>
        <taxon>Arthropoda</taxon>
        <taxon>Crustacea</taxon>
        <taxon>Oligostraca</taxon>
        <taxon>Ostracoda</taxon>
        <taxon>Podocopa</taxon>
        <taxon>Podocopida</taxon>
        <taxon>Darwinulocopina</taxon>
        <taxon>Darwinuloidea</taxon>
        <taxon>Darwinulidae</taxon>
        <taxon>Darwinula</taxon>
    </lineage>
</organism>
<dbReference type="PROSITE" id="PS50235">
    <property type="entry name" value="USP_3"/>
    <property type="match status" value="1"/>
</dbReference>
<feature type="non-terminal residue" evidence="12">
    <location>
        <position position="1"/>
    </location>
</feature>
<feature type="domain" description="USP" evidence="11">
    <location>
        <begin position="1"/>
        <end position="47"/>
    </location>
</feature>
<evidence type="ECO:0000313" key="13">
    <source>
        <dbReference type="Proteomes" id="UP000677054"/>
    </source>
</evidence>
<keyword evidence="4 8" id="KW-0863">Zinc-finger</keyword>
<dbReference type="GO" id="GO:0003677">
    <property type="term" value="F:DNA binding"/>
    <property type="evidence" value="ECO:0007669"/>
    <property type="project" value="UniProtKB-KW"/>
</dbReference>
<dbReference type="SUPFAM" id="SSF54001">
    <property type="entry name" value="Cysteine proteinases"/>
    <property type="match status" value="1"/>
</dbReference>
<feature type="non-terminal residue" evidence="12">
    <location>
        <position position="803"/>
    </location>
</feature>
<feature type="compositionally biased region" description="Basic and acidic residues" evidence="9">
    <location>
        <begin position="205"/>
        <end position="214"/>
    </location>
</feature>
<evidence type="ECO:0000256" key="9">
    <source>
        <dbReference type="SAM" id="MobiDB-lite"/>
    </source>
</evidence>
<dbReference type="GO" id="GO:0000981">
    <property type="term" value="F:DNA-binding transcription factor activity, RNA polymerase II-specific"/>
    <property type="evidence" value="ECO:0007669"/>
    <property type="project" value="TreeGrafter"/>
</dbReference>
<feature type="domain" description="C2H2-type" evidence="10">
    <location>
        <begin position="561"/>
        <end position="589"/>
    </location>
</feature>
<keyword evidence="2" id="KW-0479">Metal-binding</keyword>
<evidence type="ECO:0000259" key="11">
    <source>
        <dbReference type="PROSITE" id="PS50235"/>
    </source>
</evidence>
<keyword evidence="13" id="KW-1185">Reference proteome</keyword>
<evidence type="ECO:0000256" key="1">
    <source>
        <dbReference type="ARBA" id="ARBA00004123"/>
    </source>
</evidence>
<evidence type="ECO:0000259" key="10">
    <source>
        <dbReference type="PROSITE" id="PS50157"/>
    </source>
</evidence>
<dbReference type="SMART" id="SM00355">
    <property type="entry name" value="ZnF_C2H2"/>
    <property type="match status" value="8"/>
</dbReference>
<dbReference type="EMBL" id="CAJPEV010003069">
    <property type="protein sequence ID" value="CAG0898829.1"/>
    <property type="molecule type" value="Genomic_DNA"/>
</dbReference>
<dbReference type="Gene3D" id="3.30.160.60">
    <property type="entry name" value="Classic Zinc Finger"/>
    <property type="match status" value="8"/>
</dbReference>
<dbReference type="Proteomes" id="UP000677054">
    <property type="component" value="Unassembled WGS sequence"/>
</dbReference>
<dbReference type="PANTHER" id="PTHR24394:SF29">
    <property type="entry name" value="MYONEURIN"/>
    <property type="match status" value="1"/>
</dbReference>
<feature type="domain" description="C2H2-type" evidence="10">
    <location>
        <begin position="758"/>
        <end position="786"/>
    </location>
</feature>
<dbReference type="InterPro" id="IPR038765">
    <property type="entry name" value="Papain-like_cys_pep_sf"/>
</dbReference>
<protein>
    <submittedName>
        <fullName evidence="12">Uncharacterized protein</fullName>
    </submittedName>
</protein>
<accession>A0A7R9FQ15</accession>
<dbReference type="AlphaFoldDB" id="A0A7R9FQ15"/>
<feature type="domain" description="C2H2-type" evidence="10">
    <location>
        <begin position="702"/>
        <end position="729"/>
    </location>
</feature>
<feature type="compositionally biased region" description="Acidic residues" evidence="9">
    <location>
        <begin position="68"/>
        <end position="77"/>
    </location>
</feature>
<keyword evidence="6" id="KW-0238">DNA-binding</keyword>
<dbReference type="Pfam" id="PF00096">
    <property type="entry name" value="zf-C2H2"/>
    <property type="match status" value="2"/>
</dbReference>
<dbReference type="PROSITE" id="PS00028">
    <property type="entry name" value="ZINC_FINGER_C2H2_1"/>
    <property type="match status" value="8"/>
</dbReference>
<dbReference type="Gene3D" id="3.90.70.10">
    <property type="entry name" value="Cysteine proteinases"/>
    <property type="match status" value="1"/>
</dbReference>
<feature type="compositionally biased region" description="Basic and acidic residues" evidence="9">
    <location>
        <begin position="150"/>
        <end position="163"/>
    </location>
</feature>
<dbReference type="InterPro" id="IPR036236">
    <property type="entry name" value="Znf_C2H2_sf"/>
</dbReference>
<comment type="subcellular location">
    <subcellularLocation>
        <location evidence="1">Nucleus</location>
    </subcellularLocation>
</comment>
<feature type="domain" description="C2H2-type" evidence="10">
    <location>
        <begin position="590"/>
        <end position="617"/>
    </location>
</feature>
<dbReference type="Pfam" id="PF10253">
    <property type="entry name" value="PRCC"/>
    <property type="match status" value="1"/>
</dbReference>
<dbReference type="InterPro" id="IPR028889">
    <property type="entry name" value="USP"/>
</dbReference>
<evidence type="ECO:0000313" key="12">
    <source>
        <dbReference type="EMBL" id="CAD7250783.1"/>
    </source>
</evidence>
<dbReference type="Pfam" id="PF13912">
    <property type="entry name" value="zf-C2H2_6"/>
    <property type="match status" value="2"/>
</dbReference>
<dbReference type="EMBL" id="LR902586">
    <property type="protein sequence ID" value="CAD7250783.1"/>
    <property type="molecule type" value="Genomic_DNA"/>
</dbReference>
<sequence>ASAGHYTAYTRHPLTQAWHYLNDETCSEQVLQQEDYRNAYILFYRGTGQRFDRGRRNMALVAYASSDSESDEKEEKEDGTGDSLFASLPRPSKRAAREGDEEGEIEGFVRDHHFKGDEEPPPPKKKLRPPVRISIPTLIPDGEIEEEDKESNKKEIEGDEGRRSGLMALLPPPANPFARKTKEPKTVTATTTSLVPRSVAPQKKGKVEKPVVRDGDDEAEEEAEEGEAMIDFFSLDRSSSPSPPPTYEPIPLVPLAPSCTFPKESIVPGPAVEVGPPGPPSPPVEMPGPSPSLKLNEEALVKLEGRGRRRGEEIEIMDVKADDVMPPIEQILTKQLSQEVKSFGGRRGPGPSSQQRRKHQITYLAHQAKERELDLKNEWAQNRMTRRQTQANETFLPVMSADNPVIKEETFDSPSPTVEDGEQVHNVCRMPLFATCLSGQDEVQIGSPEDCVLGCPWSPENAKNAGEALHLISEELIASEESSSKDEESQSELKLEVAVNPQDISVAATHRNDPCAAEVETESTTGTIDYICELDGESSDHKECKTVKRERSAICRPGLTFSCIICGCEFRLKSALADHIKSTHSGERPFKCSSCNKTFTSEVNLRVHTRCHSDEEPYRCDICANAFKWKGNLLKHMTLVHSDERPFKCDICGETYKLKYVLDRHKIRHQERRFECGTCSTVFFQEYDLRRHEVCHSDAKPYRCEECGREFKRKRGLLYHQTSHSEVKSFVCEFCGKAFKRKKELLYHHTSHSEVKPFKCEFCGKGFKWKKDVISHCRAKHKDTSKAREVVETPLKSIEWNVP</sequence>
<dbReference type="SUPFAM" id="SSF57667">
    <property type="entry name" value="beta-beta-alpha zinc fingers"/>
    <property type="match status" value="4"/>
</dbReference>
<reference evidence="12" key="1">
    <citation type="submission" date="2020-11" db="EMBL/GenBank/DDBJ databases">
        <authorList>
            <person name="Tran Van P."/>
        </authorList>
    </citation>
    <scope>NUCLEOTIDE SEQUENCE</scope>
</reference>
<evidence type="ECO:0000256" key="3">
    <source>
        <dbReference type="ARBA" id="ARBA00022737"/>
    </source>
</evidence>
<dbReference type="GO" id="GO:0005634">
    <property type="term" value="C:nucleus"/>
    <property type="evidence" value="ECO:0007669"/>
    <property type="project" value="UniProtKB-SubCell"/>
</dbReference>
<dbReference type="PROSITE" id="PS50157">
    <property type="entry name" value="ZINC_FINGER_C2H2_2"/>
    <property type="match status" value="8"/>
</dbReference>